<sequence>MDKYYKTYYNTPLVIKAFIRIKPDINKKGPAGLTALRVT</sequence>
<protein>
    <submittedName>
        <fullName evidence="1">Uncharacterized protein</fullName>
    </submittedName>
</protein>
<dbReference type="KEGG" id="tped:TPE_0310"/>
<dbReference type="AlphaFoldDB" id="S6A2M4"/>
<keyword evidence="2" id="KW-1185">Reference proteome</keyword>
<proteinExistence type="predicted"/>
<dbReference type="STRING" id="1291379.TPE_0310"/>
<dbReference type="EMBL" id="CP004120">
    <property type="protein sequence ID" value="AGT42806.1"/>
    <property type="molecule type" value="Genomic_DNA"/>
</dbReference>
<name>S6A2M4_9SPIR</name>
<reference evidence="1 2" key="1">
    <citation type="journal article" date="2013" name="PLoS ONE">
        <title>Genome-Wide Relatedness of Treponema pedis, from Gingiva and Necrotic Skin Lesions of Pigs, with the Human Oral Pathogen Treponema denticola.</title>
        <authorList>
            <person name="Svartstrom O."/>
            <person name="Mushtaq M."/>
            <person name="Pringle M."/>
            <person name="Segerman B."/>
        </authorList>
    </citation>
    <scope>NUCLEOTIDE SEQUENCE [LARGE SCALE GENOMIC DNA]</scope>
    <source>
        <strain evidence="1">T A4</strain>
    </source>
</reference>
<accession>S6A2M4</accession>
<dbReference type="PATRIC" id="fig|1291379.3.peg.309"/>
<dbReference type="HOGENOM" id="CLU_3318678_0_0_12"/>
<evidence type="ECO:0000313" key="2">
    <source>
        <dbReference type="Proteomes" id="UP000015620"/>
    </source>
</evidence>
<gene>
    <name evidence="1" type="ORF">TPE_0310</name>
</gene>
<organism evidence="1 2">
    <name type="scientific">Treponema pedis str. T A4</name>
    <dbReference type="NCBI Taxonomy" id="1291379"/>
    <lineage>
        <taxon>Bacteria</taxon>
        <taxon>Pseudomonadati</taxon>
        <taxon>Spirochaetota</taxon>
        <taxon>Spirochaetia</taxon>
        <taxon>Spirochaetales</taxon>
        <taxon>Treponemataceae</taxon>
        <taxon>Treponema</taxon>
    </lineage>
</organism>
<evidence type="ECO:0000313" key="1">
    <source>
        <dbReference type="EMBL" id="AGT42806.1"/>
    </source>
</evidence>
<dbReference type="Proteomes" id="UP000015620">
    <property type="component" value="Chromosome"/>
</dbReference>